<evidence type="ECO:0000256" key="5">
    <source>
        <dbReference type="ARBA" id="ARBA00022801"/>
    </source>
</evidence>
<dbReference type="GO" id="GO:0006302">
    <property type="term" value="P:double-strand break repair"/>
    <property type="evidence" value="ECO:0007669"/>
    <property type="project" value="InterPro"/>
</dbReference>
<dbReference type="Pfam" id="PF00271">
    <property type="entry name" value="Helicase_C"/>
    <property type="match status" value="1"/>
</dbReference>
<comment type="caution">
    <text evidence="15">The sequence shown here is derived from an EMBL/GenBank/DDBJ whole genome shotgun (WGS) entry which is preliminary data.</text>
</comment>
<dbReference type="PROSITE" id="PS51194">
    <property type="entry name" value="HELICASE_CTER"/>
    <property type="match status" value="1"/>
</dbReference>
<evidence type="ECO:0000256" key="2">
    <source>
        <dbReference type="ARBA" id="ARBA00022705"/>
    </source>
</evidence>
<comment type="function">
    <text evidence="12">Initiates the restart of stalled replication forks, which reloads the replicative helicase on sites other than the origin of replication. Recognizes and binds to abandoned replication forks and remodels them to uncover a helicase loading site. Promotes assembly of the primosome at these replication forks.</text>
</comment>
<dbReference type="Gene3D" id="3.40.1440.60">
    <property type="entry name" value="PriA, 3(prime) DNA-binding domain"/>
    <property type="match status" value="1"/>
</dbReference>
<dbReference type="InterPro" id="IPR041236">
    <property type="entry name" value="PriA_C"/>
</dbReference>
<gene>
    <name evidence="12" type="primary">priA</name>
    <name evidence="15" type="ORF">CJ669_10015</name>
</gene>
<keyword evidence="3 12" id="KW-0479">Metal-binding</keyword>
<evidence type="ECO:0000259" key="13">
    <source>
        <dbReference type="PROSITE" id="PS51192"/>
    </source>
</evidence>
<dbReference type="Pfam" id="PF00270">
    <property type="entry name" value="DEAD"/>
    <property type="match status" value="1"/>
</dbReference>
<feature type="binding site" evidence="12">
    <location>
        <position position="346"/>
    </location>
    <ligand>
        <name>Zn(2+)</name>
        <dbReference type="ChEBI" id="CHEBI:29105"/>
        <label>2</label>
    </ligand>
</feature>
<evidence type="ECO:0000256" key="11">
    <source>
        <dbReference type="ARBA" id="ARBA00048988"/>
    </source>
</evidence>
<reference evidence="15 16" key="1">
    <citation type="submission" date="2017-09" db="EMBL/GenBank/DDBJ databases">
        <title>Reassesment of A. cryaerophilus.</title>
        <authorList>
            <person name="Perez-Cataluna A."/>
            <person name="Collado L."/>
            <person name="Salgado O."/>
            <person name="Lefinanco V."/>
            <person name="Figueras M.J."/>
        </authorList>
    </citation>
    <scope>NUCLEOTIDE SEQUENCE [LARGE SCALE GENOMIC DNA]</scope>
    <source>
        <strain evidence="15 16">LMG 9861</strain>
    </source>
</reference>
<comment type="subunit">
    <text evidence="12">Component of the replication restart primosome.</text>
</comment>
<dbReference type="Pfam" id="PF18074">
    <property type="entry name" value="PriA_C"/>
    <property type="match status" value="1"/>
</dbReference>
<dbReference type="NCBIfam" id="NF004069">
    <property type="entry name" value="PRK05580.2-1"/>
    <property type="match status" value="1"/>
</dbReference>
<evidence type="ECO:0000313" key="15">
    <source>
        <dbReference type="EMBL" id="PRM86948.1"/>
    </source>
</evidence>
<evidence type="ECO:0000259" key="14">
    <source>
        <dbReference type="PROSITE" id="PS51194"/>
    </source>
</evidence>
<keyword evidence="7 12" id="KW-0862">Zinc</keyword>
<keyword evidence="10 12" id="KW-0413">Isomerase</keyword>
<evidence type="ECO:0000256" key="12">
    <source>
        <dbReference type="HAMAP-Rule" id="MF_00983"/>
    </source>
</evidence>
<evidence type="ECO:0000256" key="9">
    <source>
        <dbReference type="ARBA" id="ARBA00023125"/>
    </source>
</evidence>
<keyword evidence="1 12" id="KW-0639">Primosome</keyword>
<accession>A0A2S9SK31</accession>
<feature type="domain" description="Helicase ATP-binding" evidence="13">
    <location>
        <begin position="123"/>
        <end position="289"/>
    </location>
</feature>
<feature type="binding site" evidence="12">
    <location>
        <position position="337"/>
    </location>
    <ligand>
        <name>Zn(2+)</name>
        <dbReference type="ChEBI" id="CHEBI:29105"/>
        <label>1</label>
    </ligand>
</feature>
<dbReference type="Gene3D" id="3.40.50.300">
    <property type="entry name" value="P-loop containing nucleotide triphosphate hydrolases"/>
    <property type="match status" value="2"/>
</dbReference>
<proteinExistence type="inferred from homology"/>
<organism evidence="15 16">
    <name type="scientific">Aliarcobacter cryaerophilus</name>
    <dbReference type="NCBI Taxonomy" id="28198"/>
    <lineage>
        <taxon>Bacteria</taxon>
        <taxon>Pseudomonadati</taxon>
        <taxon>Campylobacterota</taxon>
        <taxon>Epsilonproteobacteria</taxon>
        <taxon>Campylobacterales</taxon>
        <taxon>Arcobacteraceae</taxon>
        <taxon>Aliarcobacter</taxon>
    </lineage>
</organism>
<feature type="domain" description="Helicase C-terminal" evidence="14">
    <location>
        <begin position="372"/>
        <end position="535"/>
    </location>
</feature>
<comment type="catalytic activity">
    <reaction evidence="11 12">
        <text>ATP + H2O = ADP + phosphate + H(+)</text>
        <dbReference type="Rhea" id="RHEA:13065"/>
        <dbReference type="ChEBI" id="CHEBI:15377"/>
        <dbReference type="ChEBI" id="CHEBI:15378"/>
        <dbReference type="ChEBI" id="CHEBI:30616"/>
        <dbReference type="ChEBI" id="CHEBI:43474"/>
        <dbReference type="ChEBI" id="CHEBI:456216"/>
        <dbReference type="EC" id="5.6.2.4"/>
    </reaction>
</comment>
<evidence type="ECO:0000256" key="3">
    <source>
        <dbReference type="ARBA" id="ARBA00022723"/>
    </source>
</evidence>
<dbReference type="GO" id="GO:0006310">
    <property type="term" value="P:DNA recombination"/>
    <property type="evidence" value="ECO:0007669"/>
    <property type="project" value="InterPro"/>
</dbReference>
<dbReference type="InterPro" id="IPR042115">
    <property type="entry name" value="PriA_3primeBD_sf"/>
</dbReference>
<dbReference type="EC" id="5.6.2.4" evidence="12"/>
<dbReference type="GO" id="GO:0003677">
    <property type="term" value="F:DNA binding"/>
    <property type="evidence" value="ECO:0007669"/>
    <property type="project" value="UniProtKB-UniRule"/>
</dbReference>
<dbReference type="RefSeq" id="WP_105909808.1">
    <property type="nucleotide sequence ID" value="NZ_NXGJ01000018.1"/>
</dbReference>
<dbReference type="PROSITE" id="PS51192">
    <property type="entry name" value="HELICASE_ATP_BIND_1"/>
    <property type="match status" value="1"/>
</dbReference>
<dbReference type="GO" id="GO:0016887">
    <property type="term" value="F:ATP hydrolysis activity"/>
    <property type="evidence" value="ECO:0007669"/>
    <property type="project" value="RHEA"/>
</dbReference>
<dbReference type="InterPro" id="IPR027417">
    <property type="entry name" value="P-loop_NTPase"/>
</dbReference>
<dbReference type="NCBIfam" id="TIGR00595">
    <property type="entry name" value="priA"/>
    <property type="match status" value="1"/>
</dbReference>
<comment type="catalytic activity">
    <reaction evidence="12">
        <text>Couples ATP hydrolysis with the unwinding of duplex DNA by translocating in the 3'-5' direction.</text>
        <dbReference type="EC" id="5.6.2.4"/>
    </reaction>
</comment>
<dbReference type="PANTHER" id="PTHR30580:SF0">
    <property type="entry name" value="PRIMOSOMAL PROTEIN N"/>
    <property type="match status" value="1"/>
</dbReference>
<dbReference type="InterPro" id="IPR011545">
    <property type="entry name" value="DEAD/DEAH_box_helicase_dom"/>
</dbReference>
<dbReference type="Proteomes" id="UP000239065">
    <property type="component" value="Unassembled WGS sequence"/>
</dbReference>
<evidence type="ECO:0000256" key="7">
    <source>
        <dbReference type="ARBA" id="ARBA00022833"/>
    </source>
</evidence>
<dbReference type="GO" id="GO:0008270">
    <property type="term" value="F:zinc ion binding"/>
    <property type="evidence" value="ECO:0007669"/>
    <property type="project" value="UniProtKB-UniRule"/>
</dbReference>
<dbReference type="SMART" id="SM00487">
    <property type="entry name" value="DEXDc"/>
    <property type="match status" value="1"/>
</dbReference>
<name>A0A2S9SK31_9BACT</name>
<evidence type="ECO:0000256" key="8">
    <source>
        <dbReference type="ARBA" id="ARBA00022840"/>
    </source>
</evidence>
<evidence type="ECO:0000256" key="10">
    <source>
        <dbReference type="ARBA" id="ARBA00023235"/>
    </source>
</evidence>
<feature type="binding site" evidence="12">
    <location>
        <position position="380"/>
    </location>
    <ligand>
        <name>Zn(2+)</name>
        <dbReference type="ChEBI" id="CHEBI:29105"/>
        <label>1</label>
    </ligand>
</feature>
<feature type="binding site" evidence="12">
    <location>
        <position position="364"/>
    </location>
    <ligand>
        <name>Zn(2+)</name>
        <dbReference type="ChEBI" id="CHEBI:29105"/>
        <label>2</label>
    </ligand>
</feature>
<dbReference type="AlphaFoldDB" id="A0A2S9SK31"/>
<dbReference type="GO" id="GO:0006270">
    <property type="term" value="P:DNA replication initiation"/>
    <property type="evidence" value="ECO:0007669"/>
    <property type="project" value="TreeGrafter"/>
</dbReference>
<dbReference type="FunFam" id="3.40.50.300:FF:000489">
    <property type="entry name" value="Primosome assembly protein PriA"/>
    <property type="match status" value="1"/>
</dbReference>
<dbReference type="HAMAP" id="MF_00983">
    <property type="entry name" value="PriA"/>
    <property type="match status" value="1"/>
</dbReference>
<keyword evidence="8 12" id="KW-0067">ATP-binding</keyword>
<dbReference type="InterPro" id="IPR001650">
    <property type="entry name" value="Helicase_C-like"/>
</dbReference>
<dbReference type="SUPFAM" id="SSF52540">
    <property type="entry name" value="P-loop containing nucleoside triphosphate hydrolases"/>
    <property type="match status" value="1"/>
</dbReference>
<comment type="similarity">
    <text evidence="12">Belongs to the helicase family. PriA subfamily.</text>
</comment>
<evidence type="ECO:0000256" key="4">
    <source>
        <dbReference type="ARBA" id="ARBA00022741"/>
    </source>
</evidence>
<dbReference type="PANTHER" id="PTHR30580">
    <property type="entry name" value="PRIMOSOMAL PROTEIN N"/>
    <property type="match status" value="1"/>
</dbReference>
<sequence>MNYYEVAILKSPLQNLTYQSEEIIENGSLVEVILANRKNSNLAVVIKKVDKPDFKCSTILSIKDEFYSDFMLQIGDFISKYYICSMGFALSLFQTFNKNIVYENSSIEYKKEITLSSFQQEAKDFLDSKKQALLFAKTGAGKTEIYIKTIKEILKQGKQAVFLMPEISLTPQMEKRLEEVFDSSVAIWHSKVTAKRKKEILNKLQNGDIKLIAGARSALFLPYNNLGLIIVDEEHDNSYKSDTTPRYNAKDLAIFIAKKFDLRLILGSATPSINSFYKIPYFELDKTFYETKKSYIFENSSQNISNKTLELIKKSIENKNQTIVFLPTRANFKHQICFDCGKSVECPFCSVSMSLHKNDLALKCHYCGFAQKIPEFCPSCKTGIVRNHRVGTAEIEELLKNEFPNSIIKRFDKDSVNSEKSLKKILDEFNQNKIDILVGTQMLSKGHDYHNVKLAVVLGMDSLLNMSSYKARENALSLLLQISGRSGRNGFGEVVIETKNEEFFKYYLEESNYKEFLKSELEFRKDLYPPFVKLARVVLSSTNGLKIKEELNEIVKDLKNNKDIEVVGFGECAIFKIANKYRYEVVIRSKDVKALLNALHYLKSTNISIDMDTIY</sequence>
<dbReference type="CDD" id="cd17929">
    <property type="entry name" value="DEXHc_priA"/>
    <property type="match status" value="1"/>
</dbReference>
<keyword evidence="9 12" id="KW-0238">DNA-binding</keyword>
<dbReference type="GO" id="GO:0005524">
    <property type="term" value="F:ATP binding"/>
    <property type="evidence" value="ECO:0007669"/>
    <property type="project" value="UniProtKB-UniRule"/>
</dbReference>
<feature type="binding site" evidence="12">
    <location>
        <position position="367"/>
    </location>
    <ligand>
        <name>Zn(2+)</name>
        <dbReference type="ChEBI" id="CHEBI:29105"/>
        <label>2</label>
    </ligand>
</feature>
<dbReference type="GO" id="GO:0043138">
    <property type="term" value="F:3'-5' DNA helicase activity"/>
    <property type="evidence" value="ECO:0007669"/>
    <property type="project" value="UniProtKB-EC"/>
</dbReference>
<protein>
    <recommendedName>
        <fullName evidence="12">Replication restart protein PriA</fullName>
    </recommendedName>
    <alternativeName>
        <fullName evidence="12">ATP-dependent DNA helicase PriA</fullName>
        <ecNumber evidence="12">5.6.2.4</ecNumber>
    </alternativeName>
    <alternativeName>
        <fullName evidence="12">DNA 3'-5' helicase PriA</fullName>
    </alternativeName>
</protein>
<dbReference type="SMART" id="SM00490">
    <property type="entry name" value="HELICc"/>
    <property type="match status" value="1"/>
</dbReference>
<keyword evidence="5 12" id="KW-0378">Hydrolase</keyword>
<dbReference type="EMBL" id="NXGJ01000018">
    <property type="protein sequence ID" value="PRM86948.1"/>
    <property type="molecule type" value="Genomic_DNA"/>
</dbReference>
<dbReference type="InterPro" id="IPR014001">
    <property type="entry name" value="Helicase_ATP-bd"/>
</dbReference>
<feature type="binding site" evidence="12">
    <location>
        <position position="340"/>
    </location>
    <ligand>
        <name>Zn(2+)</name>
        <dbReference type="ChEBI" id="CHEBI:29105"/>
        <label>1</label>
    </ligand>
</feature>
<keyword evidence="6 12" id="KW-0347">Helicase</keyword>
<dbReference type="InterPro" id="IPR005259">
    <property type="entry name" value="PriA"/>
</dbReference>
<evidence type="ECO:0000256" key="1">
    <source>
        <dbReference type="ARBA" id="ARBA00022515"/>
    </source>
</evidence>
<feature type="binding site" evidence="12">
    <location>
        <position position="349"/>
    </location>
    <ligand>
        <name>Zn(2+)</name>
        <dbReference type="ChEBI" id="CHEBI:29105"/>
        <label>2</label>
    </ligand>
</feature>
<keyword evidence="2 12" id="KW-0235">DNA replication</keyword>
<dbReference type="GO" id="GO:0006269">
    <property type="term" value="P:DNA replication, synthesis of primer"/>
    <property type="evidence" value="ECO:0007669"/>
    <property type="project" value="UniProtKB-KW"/>
</dbReference>
<dbReference type="Pfam" id="PF18319">
    <property type="entry name" value="Zn_ribbon_PriA"/>
    <property type="match status" value="1"/>
</dbReference>
<feature type="binding site" evidence="12">
    <location>
        <position position="377"/>
    </location>
    <ligand>
        <name>Zn(2+)</name>
        <dbReference type="ChEBI" id="CHEBI:29105"/>
        <label>1</label>
    </ligand>
</feature>
<evidence type="ECO:0000256" key="6">
    <source>
        <dbReference type="ARBA" id="ARBA00022806"/>
    </source>
</evidence>
<dbReference type="InterPro" id="IPR040498">
    <property type="entry name" value="PriA_CRR"/>
</dbReference>
<keyword evidence="4 12" id="KW-0547">Nucleotide-binding</keyword>
<comment type="cofactor">
    <cofactor evidence="12">
        <name>Zn(2+)</name>
        <dbReference type="ChEBI" id="CHEBI:29105"/>
    </cofactor>
    <text evidence="12">Binds 2 zinc ions per subunit.</text>
</comment>
<evidence type="ECO:0000313" key="16">
    <source>
        <dbReference type="Proteomes" id="UP000239065"/>
    </source>
</evidence>
<dbReference type="GO" id="GO:1990077">
    <property type="term" value="C:primosome complex"/>
    <property type="evidence" value="ECO:0007669"/>
    <property type="project" value="UniProtKB-UniRule"/>
</dbReference>